<dbReference type="Proteomes" id="UP001302274">
    <property type="component" value="Unassembled WGS sequence"/>
</dbReference>
<evidence type="ECO:0000313" key="2">
    <source>
        <dbReference type="Proteomes" id="UP001302274"/>
    </source>
</evidence>
<evidence type="ECO:0000313" key="1">
    <source>
        <dbReference type="EMBL" id="MEA9358584.1"/>
    </source>
</evidence>
<reference evidence="1 2" key="1">
    <citation type="submission" date="2023-11" db="EMBL/GenBank/DDBJ databases">
        <title>A Novel Polar Bacteriovorax (B. antarcticus) Isolated from the Biocrust in Antarctica.</title>
        <authorList>
            <person name="Mun W."/>
            <person name="Choi S.Y."/>
            <person name="Mitchell R.J."/>
        </authorList>
    </citation>
    <scope>NUCLEOTIDE SEQUENCE [LARGE SCALE GENOMIC DNA]</scope>
    <source>
        <strain evidence="1 2">PP10</strain>
    </source>
</reference>
<gene>
    <name evidence="1" type="ORF">SHI21_20270</name>
</gene>
<protein>
    <submittedName>
        <fullName evidence="1">Uncharacterized protein</fullName>
    </submittedName>
</protein>
<accession>A0ABU5VZS6</accession>
<proteinExistence type="predicted"/>
<sequence length="123" mass="14228">MIKRMLSLLKSFTRPEKDYKMQTFTFFIPSPPARSSGYREKHFDKLFYEFINRGYKVINFTTQAASAGEKHSGMWIICLVQATNAEAEALNLDDLFLDQLKGKSEVKAEVEGLYYIDDRANEL</sequence>
<dbReference type="RefSeq" id="WP_323579059.1">
    <property type="nucleotide sequence ID" value="NZ_JAYGJQ010000003.1"/>
</dbReference>
<dbReference type="EMBL" id="JAYGJQ010000003">
    <property type="protein sequence ID" value="MEA9358584.1"/>
    <property type="molecule type" value="Genomic_DNA"/>
</dbReference>
<keyword evidence="2" id="KW-1185">Reference proteome</keyword>
<comment type="caution">
    <text evidence="1">The sequence shown here is derived from an EMBL/GenBank/DDBJ whole genome shotgun (WGS) entry which is preliminary data.</text>
</comment>
<organism evidence="1 2">
    <name type="scientific">Bacteriovorax antarcticus</name>
    <dbReference type="NCBI Taxonomy" id="3088717"/>
    <lineage>
        <taxon>Bacteria</taxon>
        <taxon>Pseudomonadati</taxon>
        <taxon>Bdellovibrionota</taxon>
        <taxon>Bacteriovoracia</taxon>
        <taxon>Bacteriovoracales</taxon>
        <taxon>Bacteriovoracaceae</taxon>
        <taxon>Bacteriovorax</taxon>
    </lineage>
</organism>
<name>A0ABU5VZS6_9BACT</name>